<evidence type="ECO:0000256" key="4">
    <source>
        <dbReference type="ARBA" id="ARBA00022729"/>
    </source>
</evidence>
<evidence type="ECO:0000256" key="1">
    <source>
        <dbReference type="ARBA" id="ARBA00001913"/>
    </source>
</evidence>
<evidence type="ECO:0000256" key="8">
    <source>
        <dbReference type="SAM" id="SignalP"/>
    </source>
</evidence>
<dbReference type="Gene3D" id="3.30.1120.10">
    <property type="match status" value="1"/>
</dbReference>
<keyword evidence="6" id="KW-0106">Calcium</keyword>
<dbReference type="InterPro" id="IPR050738">
    <property type="entry name" value="Sulfatase"/>
</dbReference>
<keyword evidence="5 10" id="KW-0378">Hydrolase</keyword>
<protein>
    <submittedName>
        <fullName evidence="10">Arylsulfatase</fullName>
        <ecNumber evidence="10">3.1.6.1</ecNumber>
    </submittedName>
</protein>
<comment type="cofactor">
    <cofactor evidence="1">
        <name>Ca(2+)</name>
        <dbReference type="ChEBI" id="CHEBI:29108"/>
    </cofactor>
</comment>
<accession>A0A518H2F3</accession>
<evidence type="ECO:0000256" key="3">
    <source>
        <dbReference type="ARBA" id="ARBA00022723"/>
    </source>
</evidence>
<dbReference type="Pfam" id="PF00884">
    <property type="entry name" value="Sulfatase"/>
    <property type="match status" value="1"/>
</dbReference>
<dbReference type="CDD" id="cd16144">
    <property type="entry name" value="ARS_like"/>
    <property type="match status" value="1"/>
</dbReference>
<feature type="signal peptide" evidence="8">
    <location>
        <begin position="1"/>
        <end position="21"/>
    </location>
</feature>
<dbReference type="Gene3D" id="3.40.720.10">
    <property type="entry name" value="Alkaline Phosphatase, subunit A"/>
    <property type="match status" value="1"/>
</dbReference>
<evidence type="ECO:0000256" key="2">
    <source>
        <dbReference type="ARBA" id="ARBA00008779"/>
    </source>
</evidence>
<keyword evidence="11" id="KW-1185">Reference proteome</keyword>
<dbReference type="RefSeq" id="WP_145270336.1">
    <property type="nucleotide sequence ID" value="NZ_CP036426.1"/>
</dbReference>
<dbReference type="PANTHER" id="PTHR42693">
    <property type="entry name" value="ARYLSULFATASE FAMILY MEMBER"/>
    <property type="match status" value="1"/>
</dbReference>
<dbReference type="OrthoDB" id="9783154at2"/>
<dbReference type="InterPro" id="IPR000917">
    <property type="entry name" value="Sulfatase_N"/>
</dbReference>
<dbReference type="KEGG" id="tpla:ElP_29240"/>
<feature type="region of interest" description="Disordered" evidence="7">
    <location>
        <begin position="431"/>
        <end position="459"/>
    </location>
</feature>
<dbReference type="EMBL" id="CP036426">
    <property type="protein sequence ID" value="QDV35026.1"/>
    <property type="molecule type" value="Genomic_DNA"/>
</dbReference>
<dbReference type="AlphaFoldDB" id="A0A518H2F3"/>
<reference evidence="10 11" key="1">
    <citation type="submission" date="2019-02" db="EMBL/GenBank/DDBJ databases">
        <title>Deep-cultivation of Planctomycetes and their phenomic and genomic characterization uncovers novel biology.</title>
        <authorList>
            <person name="Wiegand S."/>
            <person name="Jogler M."/>
            <person name="Boedeker C."/>
            <person name="Pinto D."/>
            <person name="Vollmers J."/>
            <person name="Rivas-Marin E."/>
            <person name="Kohn T."/>
            <person name="Peeters S.H."/>
            <person name="Heuer A."/>
            <person name="Rast P."/>
            <person name="Oberbeckmann S."/>
            <person name="Bunk B."/>
            <person name="Jeske O."/>
            <person name="Meyerdierks A."/>
            <person name="Storesund J.E."/>
            <person name="Kallscheuer N."/>
            <person name="Luecker S."/>
            <person name="Lage O.M."/>
            <person name="Pohl T."/>
            <person name="Merkel B.J."/>
            <person name="Hornburger P."/>
            <person name="Mueller R.-W."/>
            <person name="Bruemmer F."/>
            <person name="Labrenz M."/>
            <person name="Spormann A.M."/>
            <person name="Op den Camp H."/>
            <person name="Overmann J."/>
            <person name="Amann R."/>
            <person name="Jetten M.S.M."/>
            <person name="Mascher T."/>
            <person name="Medema M.H."/>
            <person name="Devos D.P."/>
            <person name="Kaster A.-K."/>
            <person name="Ovreas L."/>
            <person name="Rohde M."/>
            <person name="Galperin M.Y."/>
            <person name="Jogler C."/>
        </authorList>
    </citation>
    <scope>NUCLEOTIDE SEQUENCE [LARGE SCALE GENOMIC DNA]</scope>
    <source>
        <strain evidence="10 11">ElP</strain>
    </source>
</reference>
<evidence type="ECO:0000313" key="11">
    <source>
        <dbReference type="Proteomes" id="UP000317835"/>
    </source>
</evidence>
<dbReference type="GO" id="GO:0004065">
    <property type="term" value="F:arylsulfatase activity"/>
    <property type="evidence" value="ECO:0007669"/>
    <property type="project" value="UniProtKB-EC"/>
</dbReference>
<proteinExistence type="inferred from homology"/>
<evidence type="ECO:0000259" key="9">
    <source>
        <dbReference type="Pfam" id="PF00884"/>
    </source>
</evidence>
<dbReference type="InterPro" id="IPR017850">
    <property type="entry name" value="Alkaline_phosphatase_core_sf"/>
</dbReference>
<sequence precursor="true">MTHRILTLCLFALLCSSTANARDRPPNVVVILIDDLGWTDLACFGSDLYETPNLDRLASEGMRFTDAYAACTVCSPTRAAVMTGKYPARLHLTDWIHGHDRPKAKLRPPEWTEYLPLEEVTMAEALAPLGYASASVGKWHLGDEPGRWPDHHGFTENVAGYGKGSPPSYFSPYEIPTLDDGPEGESLTDRLAEEAVRFIEANADRPFLLYLPHYAVHTPLQAKEDLVEHYREKITPGVRHDNPVYAAMVHSMDEAVGRVVGAIDRLGLAEQTLILFTSDNGGLELRDVTDNHPLREGKGSSYEGGVRVPMIARWPGVVPPGTTCDEPVISTDLFATALEVSGAVGHGELPDARSLVPLLRDPDATLDRDALYWHYPHYHPGGATPYSAIRARDWKLVEFFEDDRVELYHLAEDLGEADDLASAMPEKAEELRGRLASWRESVGAQPPRPNPRYDPDSGD</sequence>
<comment type="similarity">
    <text evidence="2">Belongs to the sulfatase family.</text>
</comment>
<gene>
    <name evidence="10" type="primary">atsA_15</name>
    <name evidence="10" type="ORF">ElP_29240</name>
</gene>
<dbReference type="PANTHER" id="PTHR42693:SF42">
    <property type="entry name" value="ARYLSULFATASE G"/>
    <property type="match status" value="1"/>
</dbReference>
<dbReference type="PROSITE" id="PS00149">
    <property type="entry name" value="SULFATASE_2"/>
    <property type="match status" value="1"/>
</dbReference>
<evidence type="ECO:0000256" key="6">
    <source>
        <dbReference type="ARBA" id="ARBA00022837"/>
    </source>
</evidence>
<dbReference type="EC" id="3.1.6.1" evidence="10"/>
<keyword evidence="3" id="KW-0479">Metal-binding</keyword>
<dbReference type="GO" id="GO:0046872">
    <property type="term" value="F:metal ion binding"/>
    <property type="evidence" value="ECO:0007669"/>
    <property type="project" value="UniProtKB-KW"/>
</dbReference>
<name>A0A518H2F3_9BACT</name>
<evidence type="ECO:0000256" key="7">
    <source>
        <dbReference type="SAM" id="MobiDB-lite"/>
    </source>
</evidence>
<feature type="domain" description="Sulfatase N-terminal" evidence="9">
    <location>
        <begin position="26"/>
        <end position="342"/>
    </location>
</feature>
<dbReference type="Proteomes" id="UP000317835">
    <property type="component" value="Chromosome"/>
</dbReference>
<feature type="chain" id="PRO_5021723819" evidence="8">
    <location>
        <begin position="22"/>
        <end position="459"/>
    </location>
</feature>
<evidence type="ECO:0000313" key="10">
    <source>
        <dbReference type="EMBL" id="QDV35026.1"/>
    </source>
</evidence>
<evidence type="ECO:0000256" key="5">
    <source>
        <dbReference type="ARBA" id="ARBA00022801"/>
    </source>
</evidence>
<dbReference type="InterPro" id="IPR024607">
    <property type="entry name" value="Sulfatase_CS"/>
</dbReference>
<keyword evidence="4 8" id="KW-0732">Signal</keyword>
<organism evidence="10 11">
    <name type="scientific">Tautonia plasticadhaerens</name>
    <dbReference type="NCBI Taxonomy" id="2527974"/>
    <lineage>
        <taxon>Bacteria</taxon>
        <taxon>Pseudomonadati</taxon>
        <taxon>Planctomycetota</taxon>
        <taxon>Planctomycetia</taxon>
        <taxon>Isosphaerales</taxon>
        <taxon>Isosphaeraceae</taxon>
        <taxon>Tautonia</taxon>
    </lineage>
</organism>
<dbReference type="SUPFAM" id="SSF53649">
    <property type="entry name" value="Alkaline phosphatase-like"/>
    <property type="match status" value="1"/>
</dbReference>